<comment type="catalytic activity">
    <reaction evidence="1">
        <text>S-ubiquitinyl-[E2 ubiquitin-conjugating enzyme]-L-cysteine + [acceptor protein]-L-lysine = [E2 ubiquitin-conjugating enzyme]-L-cysteine + N(6)-ubiquitinyl-[acceptor protein]-L-lysine.</text>
        <dbReference type="EC" id="2.3.2.26"/>
    </reaction>
</comment>
<dbReference type="GO" id="GO:0000209">
    <property type="term" value="P:protein polyubiquitination"/>
    <property type="evidence" value="ECO:0007669"/>
    <property type="project" value="InterPro"/>
</dbReference>
<dbReference type="Gene3D" id="1.20.1050.60">
    <property type="entry name" value="alpha-1,2-mannosidase"/>
    <property type="match status" value="1"/>
</dbReference>
<feature type="compositionally biased region" description="Acidic residues" evidence="4">
    <location>
        <begin position="770"/>
        <end position="779"/>
    </location>
</feature>
<evidence type="ECO:0000256" key="3">
    <source>
        <dbReference type="ARBA" id="ARBA00022679"/>
    </source>
</evidence>
<dbReference type="InterPro" id="IPR044611">
    <property type="entry name" value="E3A/B/C-like"/>
</dbReference>
<dbReference type="GO" id="GO:0030246">
    <property type="term" value="F:carbohydrate binding"/>
    <property type="evidence" value="ECO:0007669"/>
    <property type="project" value="InterPro"/>
</dbReference>
<feature type="region of interest" description="Disordered" evidence="4">
    <location>
        <begin position="770"/>
        <end position="799"/>
    </location>
</feature>
<proteinExistence type="predicted"/>
<dbReference type="PANTHER" id="PTHR45700">
    <property type="entry name" value="UBIQUITIN-PROTEIN LIGASE E3C"/>
    <property type="match status" value="1"/>
</dbReference>
<dbReference type="Pfam" id="PF17678">
    <property type="entry name" value="Glyco_hydro_92N"/>
    <property type="match status" value="1"/>
</dbReference>
<feature type="region of interest" description="Disordered" evidence="4">
    <location>
        <begin position="861"/>
        <end position="916"/>
    </location>
</feature>
<dbReference type="Gene3D" id="2.70.98.10">
    <property type="match status" value="1"/>
</dbReference>
<dbReference type="InterPro" id="IPR041371">
    <property type="entry name" value="GH92_N"/>
</dbReference>
<evidence type="ECO:0000256" key="2">
    <source>
        <dbReference type="ARBA" id="ARBA00012485"/>
    </source>
</evidence>
<keyword evidence="3" id="KW-0808">Transferase</keyword>
<accession>A0A8X7SVC6</accession>
<dbReference type="GO" id="GO:0006511">
    <property type="term" value="P:ubiquitin-dependent protein catabolic process"/>
    <property type="evidence" value="ECO:0007669"/>
    <property type="project" value="TreeGrafter"/>
</dbReference>
<sequence length="1253" mass="135931">MANFNFTGSTAPQRNINLGGASAGATLSQAQLAAAARAERAQREKHRRKEASACLIQSTWRSHRIRLAQLARWHPEADSALTAVESGAHAQVEVERAVRLVAYATGAGFAARNALKESQAEVARRRVRAQLSSADVGLLVRACKVMILTPPQPLIVAPTFPPRLRRYFLDELLAALFALARQPPQDSSLAASASLLQSLLTLLQRDKTNSIAVHLLDDGLYSALAALLASVPEEQKASPSVKLVVDVALLPLRTLTPSKFGRERQLALENFIVNILTMRLLPNRITLRSLAELVVYSPFDDIIGAIISFSESPHSSVLSSPHLLANVMAVGGGAKRVSLFKIGAQLRAYLDALRLMQNALPAHVFLGPSKRAKADTTKGNVKVEPPPANLPTETAATPEDEDEDSHGLFDDDRSRARAERRRHEARAAAQQGPEASDRDAVLDMVTYKRILSLPSDKHLTAILNASTKFSASTRPALCAFLCSITTAGWPVAVRERVLGSVIYVGSQSATGESGSQQQQVGGFIRELWRGYIRGGTLARMLSAGPEAALKTLQTSQDETTSRLDATLRAIREALQREWPALVLICELYSRALLTMGDAEFMPDNSAYEAATSSSNVATTSTSSSSSLSLRNPLSIDEVVSLSGLLRNLVFAMFWYEGSSAISNTSSPGSAQTGPIGFADLYLRGFKLKLGDLRALLTKVLQQLYTRDSRRHFSPAGHWEMLSKNDLQAFINTVILEEQALVEGAGALGSNDFEGSRATRRRDQEQAEMMDLVDEDEENDDPRRQAAQRGLNESMEPARNLPLWHRLRNQPRSGSAGRITASMMAFLSPRLGVLNNIPFVIPFDVRVEIFRQFIRNDAARVASSSSPASQSPSSSLPSQHLPKAYTSPLPPRSPSPANPPLPVIRKTTKKHGTATTAARALRKWGSRVVDADRMDGLLDDAFKRWRADAQNVSVTQFDYAGLVNPFLGTEANGDPGNVCPGASIPFGMASMGIDLTDTYAPAGYQDDINAPRSLGAIHDSGTGSGDGSGGIFGVMPVVCPGDDFYKCPTTVEARKIIRAKNKDVACPGYFTTTLNNSITMETTTTRQAGLQRYTSYFDGLYCTWDTFRTKFTFLSLTSPDDFRNIVDNYIDGASATGFVPECRANMVPGLTQGGDNGLNVISDYIVKYGYSSLAFTKEQILAQLTKESTLEYAFNDFGVALAAKELGDDKLHADMLKRSMNESSAAEYAFWAPHDGAGIVNLTSHPKVVSTCLD</sequence>
<reference evidence="6" key="1">
    <citation type="submission" date="2016-04" db="EMBL/GenBank/DDBJ databases">
        <authorList>
            <person name="Nguyen H.D."/>
            <person name="Samba Siva P."/>
            <person name="Cullis J."/>
            <person name="Levesque C.A."/>
            <person name="Hambleton S."/>
        </authorList>
    </citation>
    <scope>NUCLEOTIDE SEQUENCE</scope>
    <source>
        <strain evidence="6">DAOMC 236426</strain>
    </source>
</reference>
<name>A0A8X7SVC6_9BASI</name>
<feature type="region of interest" description="Disordered" evidence="4">
    <location>
        <begin position="374"/>
        <end position="436"/>
    </location>
</feature>
<evidence type="ECO:0000259" key="5">
    <source>
        <dbReference type="Pfam" id="PF17678"/>
    </source>
</evidence>
<dbReference type="GO" id="GO:0061630">
    <property type="term" value="F:ubiquitin protein ligase activity"/>
    <property type="evidence" value="ECO:0007669"/>
    <property type="project" value="UniProtKB-EC"/>
</dbReference>
<feature type="compositionally biased region" description="Basic and acidic residues" evidence="4">
    <location>
        <begin position="405"/>
        <end position="426"/>
    </location>
</feature>
<keyword evidence="7" id="KW-1185">Reference proteome</keyword>
<evidence type="ECO:0000256" key="4">
    <source>
        <dbReference type="SAM" id="MobiDB-lite"/>
    </source>
</evidence>
<gene>
    <name evidence="6" type="ORF">A4X06_0g6261</name>
</gene>
<organism evidence="6 7">
    <name type="scientific">Tilletia controversa</name>
    <name type="common">dwarf bunt fungus</name>
    <dbReference type="NCBI Taxonomy" id="13291"/>
    <lineage>
        <taxon>Eukaryota</taxon>
        <taxon>Fungi</taxon>
        <taxon>Dikarya</taxon>
        <taxon>Basidiomycota</taxon>
        <taxon>Ustilaginomycotina</taxon>
        <taxon>Exobasidiomycetes</taxon>
        <taxon>Tilletiales</taxon>
        <taxon>Tilletiaceae</taxon>
        <taxon>Tilletia</taxon>
    </lineage>
</organism>
<reference evidence="6" key="2">
    <citation type="journal article" date="2019" name="IMA Fungus">
        <title>Genome sequencing and comparison of five Tilletia species to identify candidate genes for the detection of regulated species infecting wheat.</title>
        <authorList>
            <person name="Nguyen H.D.T."/>
            <person name="Sultana T."/>
            <person name="Kesanakurti P."/>
            <person name="Hambleton S."/>
        </authorList>
    </citation>
    <scope>NUCLEOTIDE SEQUENCE</scope>
    <source>
        <strain evidence="6">DAOMC 236426</strain>
    </source>
</reference>
<dbReference type="Proteomes" id="UP000077684">
    <property type="component" value="Unassembled WGS sequence"/>
</dbReference>
<protein>
    <recommendedName>
        <fullName evidence="2">HECT-type E3 ubiquitin transferase</fullName>
        <ecNumber evidence="2">2.3.2.26</ecNumber>
    </recommendedName>
</protein>
<dbReference type="PANTHER" id="PTHR45700:SF2">
    <property type="entry name" value="UBIQUITIN-PROTEIN LIGASE E3C"/>
    <property type="match status" value="1"/>
</dbReference>
<feature type="compositionally biased region" description="Pro residues" evidence="4">
    <location>
        <begin position="887"/>
        <end position="901"/>
    </location>
</feature>
<dbReference type="EC" id="2.3.2.26" evidence="2"/>
<dbReference type="EMBL" id="LWDE02000880">
    <property type="protein sequence ID" value="KAE8243515.1"/>
    <property type="molecule type" value="Genomic_DNA"/>
</dbReference>
<evidence type="ECO:0000313" key="6">
    <source>
        <dbReference type="EMBL" id="KAE8243515.1"/>
    </source>
</evidence>
<feature type="domain" description="Glycosyl hydrolase family 92 N-terminal" evidence="5">
    <location>
        <begin position="961"/>
        <end position="1093"/>
    </location>
</feature>
<feature type="compositionally biased region" description="Low complexity" evidence="4">
    <location>
        <begin position="861"/>
        <end position="881"/>
    </location>
</feature>
<evidence type="ECO:0000256" key="1">
    <source>
        <dbReference type="ARBA" id="ARBA00000885"/>
    </source>
</evidence>
<dbReference type="InterPro" id="IPR014718">
    <property type="entry name" value="GH-type_carb-bd"/>
</dbReference>
<evidence type="ECO:0000313" key="7">
    <source>
        <dbReference type="Proteomes" id="UP000077684"/>
    </source>
</evidence>
<dbReference type="AlphaFoldDB" id="A0A8X7SVC6"/>
<comment type="caution">
    <text evidence="6">The sequence shown here is derived from an EMBL/GenBank/DDBJ whole genome shotgun (WGS) entry which is preliminary data.</text>
</comment>